<dbReference type="Proteomes" id="UP000295278">
    <property type="component" value="Unassembled WGS sequence"/>
</dbReference>
<dbReference type="AlphaFoldDB" id="A0A4R5AUV6"/>
<keyword evidence="2" id="KW-1185">Reference proteome</keyword>
<evidence type="ECO:0000313" key="1">
    <source>
        <dbReference type="EMBL" id="TDD77138.1"/>
    </source>
</evidence>
<evidence type="ECO:0000313" key="2">
    <source>
        <dbReference type="Proteomes" id="UP000295278"/>
    </source>
</evidence>
<proteinExistence type="predicted"/>
<dbReference type="OrthoDB" id="1447433at2"/>
<comment type="caution">
    <text evidence="1">The sequence shown here is derived from an EMBL/GenBank/DDBJ whole genome shotgun (WGS) entry which is preliminary data.</text>
</comment>
<organism evidence="1 2">
    <name type="scientific">Flavobacterium caseinilyticum</name>
    <dbReference type="NCBI Taxonomy" id="2541732"/>
    <lineage>
        <taxon>Bacteria</taxon>
        <taxon>Pseudomonadati</taxon>
        <taxon>Bacteroidota</taxon>
        <taxon>Flavobacteriia</taxon>
        <taxon>Flavobacteriales</taxon>
        <taxon>Flavobacteriaceae</taxon>
        <taxon>Flavobacterium</taxon>
    </lineage>
</organism>
<sequence>MKGISHFIIEVKNPFKDTISVGAVELFVDKKISRDRASNRFGTIVSLPAFGDETILKEGYEIIFDATILYQQIYKEGVQESIHLVNAAKSWYKTESDMIILYRENENSEWKGYNNNLMVSFIKEEAQVVSGIITGPATEKNVKGKAIVKYNNDFLAEQGVVNGQEIFINPSCGIPFFFKNETMYWIRSKDVLAV</sequence>
<reference evidence="1 2" key="1">
    <citation type="submission" date="2019-03" db="EMBL/GenBank/DDBJ databases">
        <title>Flavobacterium AT-3-2 sp. nov., isolated from arctic soil.</title>
        <authorList>
            <person name="Chaudhary D.K."/>
        </authorList>
    </citation>
    <scope>NUCLEOTIDE SEQUENCE [LARGE SCALE GENOMIC DNA]</scope>
    <source>
        <strain evidence="1 2">AT-3-2</strain>
    </source>
</reference>
<dbReference type="RefSeq" id="WP_131908934.1">
    <property type="nucleotide sequence ID" value="NZ_SMFM01000002.1"/>
</dbReference>
<accession>A0A4R5AUV6</accession>
<name>A0A4R5AUV6_9FLAO</name>
<gene>
    <name evidence="1" type="ORF">E0F89_05940</name>
</gene>
<protein>
    <submittedName>
        <fullName evidence="1">Uncharacterized protein</fullName>
    </submittedName>
</protein>
<dbReference type="EMBL" id="SMFM01000002">
    <property type="protein sequence ID" value="TDD77138.1"/>
    <property type="molecule type" value="Genomic_DNA"/>
</dbReference>